<evidence type="ECO:0000256" key="7">
    <source>
        <dbReference type="ARBA" id="ARBA00023136"/>
    </source>
</evidence>
<feature type="transmembrane region" description="Helical" evidence="9">
    <location>
        <begin position="38"/>
        <end position="56"/>
    </location>
</feature>
<evidence type="ECO:0000256" key="9">
    <source>
        <dbReference type="SAM" id="Phobius"/>
    </source>
</evidence>
<comment type="subcellular location">
    <subcellularLocation>
        <location evidence="1">Cell membrane</location>
        <topology evidence="1">Multi-pass membrane protein</topology>
    </subcellularLocation>
</comment>
<comment type="caution">
    <text evidence="10">The sequence shown here is derived from an EMBL/GenBank/DDBJ whole genome shotgun (WGS) entry which is preliminary data.</text>
</comment>
<feature type="region of interest" description="Disordered" evidence="8">
    <location>
        <begin position="1126"/>
        <end position="1183"/>
    </location>
</feature>
<evidence type="ECO:0000256" key="1">
    <source>
        <dbReference type="ARBA" id="ARBA00004651"/>
    </source>
</evidence>
<dbReference type="CDD" id="cd13123">
    <property type="entry name" value="MATE_MurJ_like"/>
    <property type="match status" value="1"/>
</dbReference>
<keyword evidence="2" id="KW-1003">Cell membrane</keyword>
<dbReference type="GO" id="GO:0015648">
    <property type="term" value="F:lipid-linked peptidoglycan transporter activity"/>
    <property type="evidence" value="ECO:0007669"/>
    <property type="project" value="TreeGrafter"/>
</dbReference>
<dbReference type="GO" id="GO:0008360">
    <property type="term" value="P:regulation of cell shape"/>
    <property type="evidence" value="ECO:0007669"/>
    <property type="project" value="UniProtKB-KW"/>
</dbReference>
<keyword evidence="11" id="KW-1185">Reference proteome</keyword>
<feature type="transmembrane region" description="Helical" evidence="9">
    <location>
        <begin position="360"/>
        <end position="380"/>
    </location>
</feature>
<dbReference type="PANTHER" id="PTHR47019">
    <property type="entry name" value="LIPID II FLIPPASE MURJ"/>
    <property type="match status" value="1"/>
</dbReference>
<feature type="transmembrane region" description="Helical" evidence="9">
    <location>
        <begin position="392"/>
        <end position="414"/>
    </location>
</feature>
<keyword evidence="7 9" id="KW-0472">Membrane</keyword>
<sequence length="1287" mass="138155">MASGTAASRLTGQIRTILLAMAMGTTGMAANAYQAGSMIPQVVFTLVSGGIFNAVLVPQIVRTLKAKDAEERLNKLVSFAIILLLGVTLLVAVATPLLTRIYAGKGGPDMIALTSSFTLWCMPQIFFYGLYTVLGQILAAKDHFITYAWSSVGANLISCAGFCAFIFLFGRSGQEPLSFWTSGKIALTAGSWTLGVAFQALILFLPLRRIGLRYWPSWGVRDIGLRSMGPVAAWSVGIVLIDQLATIVNTNIAISAPVKAAAQLGVSQFAVAGNATYQNAYTIFILPYSLIAVSVATAVFPRISQAIAEQDLDLARQDLSRSLRNVGLIMCFFSVAFMVMPTPITLALLPSVHISEALLISQSLLALGLCLPLSSAYLIIQRTFYAFEDGRKPFIFIVLQAGLQVALLLIGTRFVSPQHWVTLLCVSLTASYLLAFPLLIVMIRKPFQKRMDGPRITLAYGKAMVAGAAATMAGIWLRKPSYALVGSTLQEGLATGGKPGTMNWFQAIGVCIILTLVITAVYTGVLYLLRTDELRSGLGLISSRLKRRKNAGHSTDDSTSPVGTLASVPQEPAQHRFDGVSKTMKPQLGDVILGRYTLEAPLREEPELQAWLAKDQALNRDCQLFIIADSQAIPQVSTIASALALSKNPRFTPVMHLQQVGDLALLVTEVDKGRPLSEYLDPSTGLNLTYKAIASIIGSTARAVKPGRDGLLLHRALTPSTIRIRRRGIELADGPISPMLADWAAGFGQPDADAAQAVDDGEPMATRQLAAVLYCLLVRKPLTDHMDFDLKLLPEDTPGEMRLICKRGLGLFDNEDAGILSMATLDELIALLDPWTAVGKMPAADLTRSDALADPSVSLAELAPVEAGRVLPFTKELLGQTPMPQSQEQPEVATALAPAPDQAAGQPAGPERPFSLRSWWRDRSRQKQAVQETAPAATPGTDEAQEADFHDIAASEMAEIFRPDEPDSTGFLFRDFVGSPSAEHRFDFKMPAAQASPATGDARGKEDVGSDTALVFASDYTAPTGRITIYDKDGLPIAPGAESARALAEEQAIKEQVEPTAMPPSFVPVNSGAGASEENTDRQDIADSPLLGRVPTKVVAIVVVALIVLAALGFALHGLLGIKGGQSNGDESGDPWPEIGNVPFGDHVEDEDQPAKKSDKTQASREAKKVPQPKMPENTTPLNIGKQEFLTNPAGQRGLGYYMHLSQPADAYRFVIKIRSSGGHAALFAGTANNPQQGKQVAEFSFDSSGTTTVTFPQVKGVQDYLLWVPEDTLPGNQLYIDSVQFY</sequence>
<protein>
    <recommendedName>
        <fullName evidence="12">Murein biosynthesis integral membrane protein MurJ</fullName>
    </recommendedName>
</protein>
<feature type="compositionally biased region" description="Low complexity" evidence="8">
    <location>
        <begin position="893"/>
        <end position="909"/>
    </location>
</feature>
<accession>A0A366K6A1</accession>
<feature type="transmembrane region" description="Helical" evidence="9">
    <location>
        <begin position="228"/>
        <end position="248"/>
    </location>
</feature>
<feature type="region of interest" description="Disordered" evidence="8">
    <location>
        <begin position="880"/>
        <end position="943"/>
    </location>
</feature>
<feature type="transmembrane region" description="Helical" evidence="9">
    <location>
        <begin position="12"/>
        <end position="32"/>
    </location>
</feature>
<keyword evidence="4" id="KW-0133">Cell shape</keyword>
<evidence type="ECO:0000256" key="6">
    <source>
        <dbReference type="ARBA" id="ARBA00022989"/>
    </source>
</evidence>
<gene>
    <name evidence="10" type="ORF">CRD60_07780</name>
</gene>
<keyword evidence="6 9" id="KW-1133">Transmembrane helix</keyword>
<evidence type="ECO:0000256" key="8">
    <source>
        <dbReference type="SAM" id="MobiDB-lite"/>
    </source>
</evidence>
<feature type="transmembrane region" description="Helical" evidence="9">
    <location>
        <begin position="110"/>
        <end position="134"/>
    </location>
</feature>
<evidence type="ECO:0000256" key="2">
    <source>
        <dbReference type="ARBA" id="ARBA00022475"/>
    </source>
</evidence>
<dbReference type="InterPro" id="IPR004268">
    <property type="entry name" value="MurJ"/>
</dbReference>
<dbReference type="GO" id="GO:0034204">
    <property type="term" value="P:lipid translocation"/>
    <property type="evidence" value="ECO:0007669"/>
    <property type="project" value="TreeGrafter"/>
</dbReference>
<dbReference type="PANTHER" id="PTHR47019:SF1">
    <property type="entry name" value="LIPID II FLIPPASE MURJ"/>
    <property type="match status" value="1"/>
</dbReference>
<keyword evidence="5" id="KW-0573">Peptidoglycan synthesis</keyword>
<proteinExistence type="predicted"/>
<dbReference type="Pfam" id="PF03023">
    <property type="entry name" value="MurJ"/>
    <property type="match status" value="1"/>
</dbReference>
<feature type="transmembrane region" description="Helical" evidence="9">
    <location>
        <begin position="146"/>
        <end position="169"/>
    </location>
</feature>
<evidence type="ECO:0000256" key="5">
    <source>
        <dbReference type="ARBA" id="ARBA00022984"/>
    </source>
</evidence>
<organism evidence="10 11">
    <name type="scientific">Bifidobacterium aemilianum</name>
    <dbReference type="NCBI Taxonomy" id="2493120"/>
    <lineage>
        <taxon>Bacteria</taxon>
        <taxon>Bacillati</taxon>
        <taxon>Actinomycetota</taxon>
        <taxon>Actinomycetes</taxon>
        <taxon>Bifidobacteriales</taxon>
        <taxon>Bifidobacteriaceae</taxon>
        <taxon>Bifidobacterium</taxon>
    </lineage>
</organism>
<feature type="region of interest" description="Disordered" evidence="8">
    <location>
        <begin position="1056"/>
        <end position="1081"/>
    </location>
</feature>
<feature type="compositionally biased region" description="Basic and acidic residues" evidence="8">
    <location>
        <begin position="1153"/>
        <end position="1169"/>
    </location>
</feature>
<evidence type="ECO:0008006" key="12">
    <source>
        <dbReference type="Google" id="ProtNLM"/>
    </source>
</evidence>
<name>A0A366K6A1_9BIFI</name>
<reference evidence="10 11" key="1">
    <citation type="submission" date="2017-10" db="EMBL/GenBank/DDBJ databases">
        <title>Bifidobacterium xylocopum sp. nov. and Bifidobacterium aemilianum sp. nov., from the carpenter bee (Xylocopa violacea) digestive tract.</title>
        <authorList>
            <person name="Alberoni D."/>
            <person name="Baffoni L."/>
            <person name="Di Gioia D."/>
            <person name="Gaggia F."/>
            <person name="Biavati B."/>
        </authorList>
    </citation>
    <scope>NUCLEOTIDE SEQUENCE [LARGE SCALE GENOMIC DNA]</scope>
    <source>
        <strain evidence="10 11">XV10</strain>
    </source>
</reference>
<feature type="transmembrane region" description="Helical" evidence="9">
    <location>
        <begin position="322"/>
        <end position="340"/>
    </location>
</feature>
<dbReference type="Proteomes" id="UP000252530">
    <property type="component" value="Unassembled WGS sequence"/>
</dbReference>
<feature type="transmembrane region" description="Helical" evidence="9">
    <location>
        <begin position="420"/>
        <end position="443"/>
    </location>
</feature>
<dbReference type="OrthoDB" id="9786339at2"/>
<evidence type="ECO:0000256" key="3">
    <source>
        <dbReference type="ARBA" id="ARBA00022692"/>
    </source>
</evidence>
<evidence type="ECO:0000313" key="11">
    <source>
        <dbReference type="Proteomes" id="UP000252530"/>
    </source>
</evidence>
<dbReference type="InterPro" id="IPR051050">
    <property type="entry name" value="Lipid_II_flippase_MurJ/MviN"/>
</dbReference>
<keyword evidence="3 9" id="KW-0812">Transmembrane</keyword>
<feature type="transmembrane region" description="Helical" evidence="9">
    <location>
        <begin position="189"/>
        <end position="207"/>
    </location>
</feature>
<feature type="transmembrane region" description="Helical" evidence="9">
    <location>
        <begin position="76"/>
        <end position="98"/>
    </location>
</feature>
<dbReference type="GO" id="GO:0005886">
    <property type="term" value="C:plasma membrane"/>
    <property type="evidence" value="ECO:0007669"/>
    <property type="project" value="UniProtKB-SubCell"/>
</dbReference>
<feature type="transmembrane region" description="Helical" evidence="9">
    <location>
        <begin position="504"/>
        <end position="529"/>
    </location>
</feature>
<feature type="transmembrane region" description="Helical" evidence="9">
    <location>
        <begin position="1098"/>
        <end position="1120"/>
    </location>
</feature>
<evidence type="ECO:0000256" key="4">
    <source>
        <dbReference type="ARBA" id="ARBA00022960"/>
    </source>
</evidence>
<evidence type="ECO:0000313" key="10">
    <source>
        <dbReference type="EMBL" id="RBP97275.1"/>
    </source>
</evidence>
<feature type="transmembrane region" description="Helical" evidence="9">
    <location>
        <begin position="280"/>
        <end position="301"/>
    </location>
</feature>
<dbReference type="EMBL" id="PDCG01000011">
    <property type="protein sequence ID" value="RBP97275.1"/>
    <property type="molecule type" value="Genomic_DNA"/>
</dbReference>
<dbReference type="GO" id="GO:0009252">
    <property type="term" value="P:peptidoglycan biosynthetic process"/>
    <property type="evidence" value="ECO:0007669"/>
    <property type="project" value="UniProtKB-KW"/>
</dbReference>